<dbReference type="PANTHER" id="PTHR33231:SF1">
    <property type="entry name" value="30S RIBOSOMAL PROTEIN"/>
    <property type="match status" value="1"/>
</dbReference>
<proteinExistence type="predicted"/>
<evidence type="ECO:0000313" key="2">
    <source>
        <dbReference type="EMBL" id="OHA57725.1"/>
    </source>
</evidence>
<dbReference type="NCBIfam" id="TIGR00741">
    <property type="entry name" value="yfiA"/>
    <property type="match status" value="1"/>
</dbReference>
<protein>
    <submittedName>
        <fullName evidence="2">Ribosomal subunit interface protein</fullName>
    </submittedName>
</protein>
<dbReference type="GO" id="GO:0022627">
    <property type="term" value="C:cytosolic small ribosomal subunit"/>
    <property type="evidence" value="ECO:0007669"/>
    <property type="project" value="TreeGrafter"/>
</dbReference>
<dbReference type="EMBL" id="MHTG01000007">
    <property type="protein sequence ID" value="OHA57725.1"/>
    <property type="molecule type" value="Genomic_DNA"/>
</dbReference>
<dbReference type="Proteomes" id="UP000176494">
    <property type="component" value="Unassembled WGS sequence"/>
</dbReference>
<evidence type="ECO:0000313" key="3">
    <source>
        <dbReference type="Proteomes" id="UP000176494"/>
    </source>
</evidence>
<accession>A0A1G2QAZ0</accession>
<dbReference type="GO" id="GO:0043024">
    <property type="term" value="F:ribosomal small subunit binding"/>
    <property type="evidence" value="ECO:0007669"/>
    <property type="project" value="TreeGrafter"/>
</dbReference>
<dbReference type="Pfam" id="PF02482">
    <property type="entry name" value="Ribosomal_S30AE"/>
    <property type="match status" value="1"/>
</dbReference>
<dbReference type="PANTHER" id="PTHR33231">
    <property type="entry name" value="30S RIBOSOMAL PROTEIN"/>
    <property type="match status" value="1"/>
</dbReference>
<name>A0A1G2QAZ0_9BACT</name>
<gene>
    <name evidence="2" type="ORF">A2114_02505</name>
</gene>
<dbReference type="AlphaFoldDB" id="A0A1G2QAZ0"/>
<keyword evidence="1" id="KW-0810">Translation regulation</keyword>
<sequence>MIQTEIKATALELTPAIKNYLEAKILTLDKFVDSSTGGVLVDVELAKTTGHHHLQGEIFKAEINLQVNGSFYRASVTKEDLYAAIDEMKDEIIRQITEKKSKKQTLFKKGARRLKGLLRGWGK</sequence>
<dbReference type="InterPro" id="IPR036567">
    <property type="entry name" value="RHF-like"/>
</dbReference>
<evidence type="ECO:0000256" key="1">
    <source>
        <dbReference type="ARBA" id="ARBA00022845"/>
    </source>
</evidence>
<dbReference type="SUPFAM" id="SSF69754">
    <property type="entry name" value="Ribosome binding protein Y (YfiA homologue)"/>
    <property type="match status" value="1"/>
</dbReference>
<dbReference type="CDD" id="cd00552">
    <property type="entry name" value="RaiA"/>
    <property type="match status" value="1"/>
</dbReference>
<organism evidence="2 3">
    <name type="scientific">Candidatus Vogelbacteria bacterium GWA1_51_14</name>
    <dbReference type="NCBI Taxonomy" id="1802435"/>
    <lineage>
        <taxon>Bacteria</taxon>
        <taxon>Candidatus Vogeliibacteriota</taxon>
    </lineage>
</organism>
<reference evidence="2 3" key="1">
    <citation type="journal article" date="2016" name="Nat. Commun.">
        <title>Thousands of microbial genomes shed light on interconnected biogeochemical processes in an aquifer system.</title>
        <authorList>
            <person name="Anantharaman K."/>
            <person name="Brown C.T."/>
            <person name="Hug L.A."/>
            <person name="Sharon I."/>
            <person name="Castelle C.J."/>
            <person name="Probst A.J."/>
            <person name="Thomas B.C."/>
            <person name="Singh A."/>
            <person name="Wilkins M.J."/>
            <person name="Karaoz U."/>
            <person name="Brodie E.L."/>
            <person name="Williams K.H."/>
            <person name="Hubbard S.S."/>
            <person name="Banfield J.F."/>
        </authorList>
    </citation>
    <scope>NUCLEOTIDE SEQUENCE [LARGE SCALE GENOMIC DNA]</scope>
</reference>
<dbReference type="InterPro" id="IPR003489">
    <property type="entry name" value="RHF/RaiA"/>
</dbReference>
<dbReference type="STRING" id="1802435.A2114_02505"/>
<comment type="caution">
    <text evidence="2">The sequence shown here is derived from an EMBL/GenBank/DDBJ whole genome shotgun (WGS) entry which is preliminary data.</text>
</comment>
<dbReference type="InterPro" id="IPR050574">
    <property type="entry name" value="HPF/YfiA_ribosome-assoc"/>
</dbReference>
<dbReference type="Gene3D" id="3.30.160.100">
    <property type="entry name" value="Ribosome hibernation promotion factor-like"/>
    <property type="match status" value="1"/>
</dbReference>
<dbReference type="GO" id="GO:0045900">
    <property type="term" value="P:negative regulation of translational elongation"/>
    <property type="evidence" value="ECO:0007669"/>
    <property type="project" value="TreeGrafter"/>
</dbReference>